<dbReference type="OrthoDB" id="276744at2759"/>
<reference evidence="2" key="2">
    <citation type="submission" date="2017-12" db="EMBL/GenBank/DDBJ databases">
        <title>Genome sequence of the Bar-tailed Godwit (Limosa lapponica baueri).</title>
        <authorList>
            <person name="Lima N.C.B."/>
            <person name="Parody-Merino A.M."/>
            <person name="Battley P.F."/>
            <person name="Fidler A.E."/>
            <person name="Prosdocimi F."/>
        </authorList>
    </citation>
    <scope>NUCLEOTIDE SEQUENCE [LARGE SCALE GENOMIC DNA]</scope>
</reference>
<dbReference type="AlphaFoldDB" id="A0A2I0UJK4"/>
<dbReference type="Proteomes" id="UP000233556">
    <property type="component" value="Unassembled WGS sequence"/>
</dbReference>
<keyword evidence="2" id="KW-1185">Reference proteome</keyword>
<dbReference type="EMBL" id="KZ505721">
    <property type="protein sequence ID" value="PKU46232.1"/>
    <property type="molecule type" value="Genomic_DNA"/>
</dbReference>
<gene>
    <name evidence="1" type="ORF">llap_3456</name>
</gene>
<name>A0A2I0UJK4_LIMLA</name>
<proteinExistence type="predicted"/>
<dbReference type="PANTHER" id="PTHR33332">
    <property type="entry name" value="REVERSE TRANSCRIPTASE DOMAIN-CONTAINING PROTEIN"/>
    <property type="match status" value="1"/>
</dbReference>
<accession>A0A2I0UJK4</accession>
<evidence type="ECO:0000313" key="2">
    <source>
        <dbReference type="Proteomes" id="UP000233556"/>
    </source>
</evidence>
<organism evidence="1 2">
    <name type="scientific">Limosa lapponica baueri</name>
    <dbReference type="NCBI Taxonomy" id="1758121"/>
    <lineage>
        <taxon>Eukaryota</taxon>
        <taxon>Metazoa</taxon>
        <taxon>Chordata</taxon>
        <taxon>Craniata</taxon>
        <taxon>Vertebrata</taxon>
        <taxon>Euteleostomi</taxon>
        <taxon>Archelosauria</taxon>
        <taxon>Archosauria</taxon>
        <taxon>Dinosauria</taxon>
        <taxon>Saurischia</taxon>
        <taxon>Theropoda</taxon>
        <taxon>Coelurosauria</taxon>
        <taxon>Aves</taxon>
        <taxon>Neognathae</taxon>
        <taxon>Neoaves</taxon>
        <taxon>Charadriiformes</taxon>
        <taxon>Scolopacidae</taxon>
        <taxon>Limosa</taxon>
    </lineage>
</organism>
<sequence>MNNKLTVSQHCALVTKKANDLLGSVKKSMASRSKEVIIPLYSALVWPHLECCVWPWAPEFKKDSELLERVQQRATKMIKGMEHLSCEEKLRDPGLFSLEKRRLRGNLINAYKYLKGECQEDGARLSSVVPSDRTKDNGHKLERRKLHLSMRKN</sequence>
<reference evidence="2" key="1">
    <citation type="submission" date="2017-11" db="EMBL/GenBank/DDBJ databases">
        <authorList>
            <person name="Lima N.C."/>
            <person name="Parody-Merino A.M."/>
            <person name="Battley P.F."/>
            <person name="Fidler A.E."/>
            <person name="Prosdocimi F."/>
        </authorList>
    </citation>
    <scope>NUCLEOTIDE SEQUENCE [LARGE SCALE GENOMIC DNA]</scope>
</reference>
<evidence type="ECO:0000313" key="1">
    <source>
        <dbReference type="EMBL" id="PKU46232.1"/>
    </source>
</evidence>
<protein>
    <submittedName>
        <fullName evidence="1">Uncharacterized protein</fullName>
    </submittedName>
</protein>